<evidence type="ECO:0000256" key="1">
    <source>
        <dbReference type="SAM" id="MobiDB-lite"/>
    </source>
</evidence>
<proteinExistence type="predicted"/>
<feature type="region of interest" description="Disordered" evidence="1">
    <location>
        <begin position="365"/>
        <end position="421"/>
    </location>
</feature>
<feature type="transmembrane region" description="Helical" evidence="2">
    <location>
        <begin position="184"/>
        <end position="203"/>
    </location>
</feature>
<evidence type="ECO:0000256" key="2">
    <source>
        <dbReference type="SAM" id="Phobius"/>
    </source>
</evidence>
<dbReference type="RefSeq" id="WP_007391695.1">
    <property type="nucleotide sequence ID" value="NZ_AFIJ01000039.1"/>
</dbReference>
<feature type="compositionally biased region" description="Polar residues" evidence="1">
    <location>
        <begin position="368"/>
        <end position="381"/>
    </location>
</feature>
<dbReference type="Proteomes" id="UP000004018">
    <property type="component" value="Unassembled WGS sequence"/>
</dbReference>
<reference evidence="3 4" key="1">
    <citation type="submission" date="2011-04" db="EMBL/GenBank/DDBJ databases">
        <authorList>
            <person name="Harkins D.M."/>
            <person name="Madupu R."/>
            <person name="Durkin A.S."/>
            <person name="Torralba M."/>
            <person name="Methe B."/>
            <person name="Sutton G.G."/>
            <person name="Nelson K.E."/>
        </authorList>
    </citation>
    <scope>NUCLEOTIDE SEQUENCE [LARGE SCALE GENOMIC DNA]</scope>
    <source>
        <strain evidence="3 4">UPII 199-6</strain>
    </source>
</reference>
<accession>A0ABN0D1B3</accession>
<feature type="region of interest" description="Disordered" evidence="1">
    <location>
        <begin position="261"/>
        <end position="288"/>
    </location>
</feature>
<protein>
    <submittedName>
        <fullName evidence="3">Uncharacterized protein</fullName>
    </submittedName>
</protein>
<keyword evidence="4" id="KW-1185">Reference proteome</keyword>
<dbReference type="EMBL" id="AFIJ01000039">
    <property type="protein sequence ID" value="EGL39263.1"/>
    <property type="molecule type" value="Genomic_DNA"/>
</dbReference>
<sequence>MKRWIQSGMTVLLAVLFVLMSGFRTQTIIHDDGSETQDVLKVAATAQGQESLKSDADEFQKRNYMVMDYSNDNGEGFRALKTITNEGANKSSVDRVVHKTHDGLLCTTYYIDYAYTPQSIAELRWGKPMPENGVDLEYIVSFPSGTGVTCNSTKADEQGSTYMWRLRNDVPSAIRLQATVWHKLFIYIALLLIILWVLIVFFMEHKRRNVISWKQAAHLRRLEGLFLLIPLCIVAYMGYEYYVGTHITAGSLAKVSQQQQEELVERREEDKKVQEADTRPEIATDDADTTDMKTEIADIAGALRRLNQSYQNGELTGDEARRQARDLIQQMESLKQGSTGLSQANQEIIRQVLGRLLREANRIGQGDASRSLQNATNQQGNDTGAADTAGTPTKSQHAGTEQNDSHSRSDAGEATTVTEGE</sequence>
<feature type="compositionally biased region" description="Polar residues" evidence="1">
    <location>
        <begin position="392"/>
        <end position="402"/>
    </location>
</feature>
<evidence type="ECO:0000313" key="4">
    <source>
        <dbReference type="Proteomes" id="UP000004018"/>
    </source>
</evidence>
<organism evidence="3 4">
    <name type="scientific">Megasphaera lornae</name>
    <dbReference type="NCBI Taxonomy" id="1000568"/>
    <lineage>
        <taxon>Bacteria</taxon>
        <taxon>Bacillati</taxon>
        <taxon>Bacillota</taxon>
        <taxon>Negativicutes</taxon>
        <taxon>Veillonellales</taxon>
        <taxon>Veillonellaceae</taxon>
        <taxon>Megasphaera</taxon>
    </lineage>
</organism>
<comment type="caution">
    <text evidence="3">The sequence shown here is derived from an EMBL/GenBank/DDBJ whole genome shotgun (WGS) entry which is preliminary data.</text>
</comment>
<feature type="transmembrane region" description="Helical" evidence="2">
    <location>
        <begin position="224"/>
        <end position="242"/>
    </location>
</feature>
<name>A0ABN0D1B3_9FIRM</name>
<gene>
    <name evidence="3" type="ORF">HMPREF1039_0472</name>
</gene>
<evidence type="ECO:0000313" key="3">
    <source>
        <dbReference type="EMBL" id="EGL39263.1"/>
    </source>
</evidence>
<keyword evidence="2" id="KW-0812">Transmembrane</keyword>
<keyword evidence="2" id="KW-0472">Membrane</keyword>
<feature type="compositionally biased region" description="Low complexity" evidence="1">
    <location>
        <begin position="382"/>
        <end position="391"/>
    </location>
</feature>
<feature type="compositionally biased region" description="Basic and acidic residues" evidence="1">
    <location>
        <begin position="263"/>
        <end position="282"/>
    </location>
</feature>
<keyword evidence="2" id="KW-1133">Transmembrane helix</keyword>